<evidence type="ECO:0000313" key="1">
    <source>
        <dbReference type="EMBL" id="KAF8912769.1"/>
    </source>
</evidence>
<dbReference type="PANTHER" id="PTHR46644">
    <property type="entry name" value="DNA REPAIR PROTEIN XRCC2"/>
    <property type="match status" value="1"/>
</dbReference>
<dbReference type="InterPro" id="IPR027417">
    <property type="entry name" value="P-loop_NTPase"/>
</dbReference>
<dbReference type="InterPro" id="IPR030547">
    <property type="entry name" value="XRCC2"/>
</dbReference>
<evidence type="ECO:0000313" key="2">
    <source>
        <dbReference type="Proteomes" id="UP000724874"/>
    </source>
</evidence>
<dbReference type="AlphaFoldDB" id="A0A9P5P0J2"/>
<sequence length="225" mass="25312">MPAHYLSEFVGGWDRAAFIMDLDGHFRISRLHDVLLDRLQALLPSKSVIPVVERCLGRVHIFRPTSSEQLSATLAYLPQYHAKNVQGMDLGMLAVHSIDSFYWLDRFRAEQLYSTSPLSIVSRNIFSILESLRSCHGFITILIHSGFVQPFQSNSTDQRATNHPVNTPDAYNQAGTFFAPQIFLAPLLSDIGYQSTARQWVAQLDGNPQSCIITSQIRDKGITMD</sequence>
<dbReference type="GO" id="GO:0042148">
    <property type="term" value="P:DNA strand invasion"/>
    <property type="evidence" value="ECO:0007669"/>
    <property type="project" value="TreeGrafter"/>
</dbReference>
<dbReference type="GO" id="GO:0000400">
    <property type="term" value="F:four-way junction DNA binding"/>
    <property type="evidence" value="ECO:0007669"/>
    <property type="project" value="TreeGrafter"/>
</dbReference>
<dbReference type="EMBL" id="JADNYJ010000002">
    <property type="protein sequence ID" value="KAF8912769.1"/>
    <property type="molecule type" value="Genomic_DNA"/>
</dbReference>
<dbReference type="Proteomes" id="UP000724874">
    <property type="component" value="Unassembled WGS sequence"/>
</dbReference>
<organism evidence="1 2">
    <name type="scientific">Gymnopilus junonius</name>
    <name type="common">Spectacular rustgill mushroom</name>
    <name type="synonym">Gymnopilus spectabilis subsp. junonius</name>
    <dbReference type="NCBI Taxonomy" id="109634"/>
    <lineage>
        <taxon>Eukaryota</taxon>
        <taxon>Fungi</taxon>
        <taxon>Dikarya</taxon>
        <taxon>Basidiomycota</taxon>
        <taxon>Agaricomycotina</taxon>
        <taxon>Agaricomycetes</taxon>
        <taxon>Agaricomycetidae</taxon>
        <taxon>Agaricales</taxon>
        <taxon>Agaricineae</taxon>
        <taxon>Hymenogastraceae</taxon>
        <taxon>Gymnopilus</taxon>
    </lineage>
</organism>
<dbReference type="GO" id="GO:0005657">
    <property type="term" value="C:replication fork"/>
    <property type="evidence" value="ECO:0007669"/>
    <property type="project" value="InterPro"/>
</dbReference>
<dbReference type="Gene3D" id="3.40.50.300">
    <property type="entry name" value="P-loop containing nucleotide triphosphate hydrolases"/>
    <property type="match status" value="1"/>
</dbReference>
<dbReference type="OrthoDB" id="420422at2759"/>
<protein>
    <submittedName>
        <fullName evidence="1">Uncharacterized protein</fullName>
    </submittedName>
</protein>
<reference evidence="1" key="1">
    <citation type="submission" date="2020-11" db="EMBL/GenBank/DDBJ databases">
        <authorList>
            <consortium name="DOE Joint Genome Institute"/>
            <person name="Ahrendt S."/>
            <person name="Riley R."/>
            <person name="Andreopoulos W."/>
            <person name="LaButti K."/>
            <person name="Pangilinan J."/>
            <person name="Ruiz-duenas F.J."/>
            <person name="Barrasa J.M."/>
            <person name="Sanchez-Garcia M."/>
            <person name="Camarero S."/>
            <person name="Miyauchi S."/>
            <person name="Serrano A."/>
            <person name="Linde D."/>
            <person name="Babiker R."/>
            <person name="Drula E."/>
            <person name="Ayuso-Fernandez I."/>
            <person name="Pacheco R."/>
            <person name="Padilla G."/>
            <person name="Ferreira P."/>
            <person name="Barriuso J."/>
            <person name="Kellner H."/>
            <person name="Castanera R."/>
            <person name="Alfaro M."/>
            <person name="Ramirez L."/>
            <person name="Pisabarro A.G."/>
            <person name="Kuo A."/>
            <person name="Tritt A."/>
            <person name="Lipzen A."/>
            <person name="He G."/>
            <person name="Yan M."/>
            <person name="Ng V."/>
            <person name="Cullen D."/>
            <person name="Martin F."/>
            <person name="Rosso M.-N."/>
            <person name="Henrissat B."/>
            <person name="Hibbett D."/>
            <person name="Martinez A.T."/>
            <person name="Grigoriev I.V."/>
        </authorList>
    </citation>
    <scope>NUCLEOTIDE SEQUENCE</scope>
    <source>
        <strain evidence="1">AH 44721</strain>
    </source>
</reference>
<dbReference type="GO" id="GO:0005815">
    <property type="term" value="C:microtubule organizing center"/>
    <property type="evidence" value="ECO:0007669"/>
    <property type="project" value="TreeGrafter"/>
</dbReference>
<keyword evidence="2" id="KW-1185">Reference proteome</keyword>
<comment type="caution">
    <text evidence="1">The sequence shown here is derived from an EMBL/GenBank/DDBJ whole genome shotgun (WGS) entry which is preliminary data.</text>
</comment>
<gene>
    <name evidence="1" type="ORF">CPB84DRAFT_1759460</name>
</gene>
<dbReference type="GO" id="GO:0000724">
    <property type="term" value="P:double-strand break repair via homologous recombination"/>
    <property type="evidence" value="ECO:0007669"/>
    <property type="project" value="InterPro"/>
</dbReference>
<name>A0A9P5P0J2_GYMJU</name>
<dbReference type="GO" id="GO:0033063">
    <property type="term" value="C:Rad51B-Rad51C-Rad51D-XRCC2 complex"/>
    <property type="evidence" value="ECO:0007669"/>
    <property type="project" value="InterPro"/>
</dbReference>
<dbReference type="PANTHER" id="PTHR46644:SF2">
    <property type="entry name" value="DNA REPAIR PROTEIN XRCC2"/>
    <property type="match status" value="1"/>
</dbReference>
<proteinExistence type="predicted"/>
<accession>A0A9P5P0J2</accession>